<dbReference type="Pfam" id="PF25522">
    <property type="entry name" value="OB_cyt-4"/>
    <property type="match status" value="1"/>
</dbReference>
<gene>
    <name evidence="3" type="ORF">F5Z01DRAFT_673591</name>
</gene>
<dbReference type="SMART" id="SM00955">
    <property type="entry name" value="RNB"/>
    <property type="match status" value="1"/>
</dbReference>
<dbReference type="EMBL" id="MU251252">
    <property type="protein sequence ID" value="KAG9255045.1"/>
    <property type="molecule type" value="Genomic_DNA"/>
</dbReference>
<feature type="compositionally biased region" description="Basic residues" evidence="1">
    <location>
        <begin position="1"/>
        <end position="10"/>
    </location>
</feature>
<dbReference type="PANTHER" id="PTHR23355">
    <property type="entry name" value="RIBONUCLEASE"/>
    <property type="match status" value="1"/>
</dbReference>
<dbReference type="GO" id="GO:0000932">
    <property type="term" value="C:P-body"/>
    <property type="evidence" value="ECO:0007669"/>
    <property type="project" value="TreeGrafter"/>
</dbReference>
<dbReference type="InterPro" id="IPR056624">
    <property type="entry name" value="WH_CYT4"/>
</dbReference>
<comment type="caution">
    <text evidence="3">The sequence shown here is derived from an EMBL/GenBank/DDBJ whole genome shotgun (WGS) entry which is preliminary data.</text>
</comment>
<evidence type="ECO:0000313" key="3">
    <source>
        <dbReference type="EMBL" id="KAG9255045.1"/>
    </source>
</evidence>
<keyword evidence="4" id="KW-1185">Reference proteome</keyword>
<evidence type="ECO:0000313" key="4">
    <source>
        <dbReference type="Proteomes" id="UP000887229"/>
    </source>
</evidence>
<sequence>MEWKAARPHHVSATLVTSNRPGGASSASSYAHVENTVRYSTEARNPPPNDPLPVPDLAEGTNVSPLTAVPDPLLGKNGARPPMRDYLRLWIDANRPDKRVVADSHDLGDQALTHKSINSIVRTQTSQSINNEVINPEQAGMANLSDGRVFNRDDFEVGLESKKPGDLVEMRSSSSRTPVFAVYLGFIASRHHFYGQQGRWIMSTGFTSLFTVSNFASQVEIQPILDALPRVNSTEEFDEARINDRGPPRAVGMALIEKMHNFMTEANAVRLQNLDKLDRIRQLVAAETHTKYLSLFEIADMLLPASLKKDGKFPAQALFAVHTTLFSDEIIFRPLSPSSDCHRRDHLFEVFPTTMADVLATVSTIVRHYWVVTDKFPLESQEGVLSKCGALNHFINRCRRLILKYRERRASVNGYIAPSAKESIVGDLEWTSDRGHQQIIQFLQWWASYDLFEPGSRYSTYGSTILRATGLYPDRYLDQSTAWTFLQELGIIPLWEVPSRYRVRFPGTDIVVGGGISRNEEPRVKESLREDIAAEYRHGRDQQRVFCIDSPEAILIDDGVSLKPTGKSDEFWISIHAADPASAIRPDSPLSKYMELIPENIYLHGHFQAMLSGQDGGGPDKAVQDLVQKYSLSKGSPALTFSAKVNMAGDILAHKVEPTVLSNVTYLDPVDVAAFCLEPRPPPMQKQELVVGSKPATDKLPSGALASSRKMSKAADLEQPDKESLLTLYRLAEALKRKRVEKGATPYFPPGTSVDVVFPPVKNKSKLPSGLIQRPGDPYIRAHTADDHNCSVVGNLMVLAGEVAARWAHERKLPVPYRRDVSSARYDEVRKFVSEQVYPDVEKGMAPDFDKIARVLVMTGGVQLSTDPGPHFMMGIDMYTKTTSPLRRFSDLIAHWQIHAALAEEHRLQRPLDPEQDNLNAILPFPEADLKNTLALLHMREKMARVVSRGEKDWILMALARAHRFDGTAPGKLRFTVTSRWKSGVIGTVDLFKLRATMRVQDMNDKALLMKVHVGDQFDVELLNVDPYQGTVEVTAMEYIPREKAKPTLVGEPVAS</sequence>
<organism evidence="3 4">
    <name type="scientific">Emericellopsis atlantica</name>
    <dbReference type="NCBI Taxonomy" id="2614577"/>
    <lineage>
        <taxon>Eukaryota</taxon>
        <taxon>Fungi</taxon>
        <taxon>Dikarya</taxon>
        <taxon>Ascomycota</taxon>
        <taxon>Pezizomycotina</taxon>
        <taxon>Sordariomycetes</taxon>
        <taxon>Hypocreomycetidae</taxon>
        <taxon>Hypocreales</taxon>
        <taxon>Bionectriaceae</taxon>
        <taxon>Emericellopsis</taxon>
    </lineage>
</organism>
<dbReference type="GO" id="GO:0003723">
    <property type="term" value="F:RNA binding"/>
    <property type="evidence" value="ECO:0007669"/>
    <property type="project" value="InterPro"/>
</dbReference>
<dbReference type="InterPro" id="IPR056625">
    <property type="entry name" value="SH3_CYT4"/>
</dbReference>
<feature type="domain" description="RNB" evidence="2">
    <location>
        <begin position="529"/>
        <end position="904"/>
    </location>
</feature>
<proteinExistence type="predicted"/>
<feature type="region of interest" description="Disordered" evidence="1">
    <location>
        <begin position="685"/>
        <end position="717"/>
    </location>
</feature>
<reference evidence="3" key="1">
    <citation type="journal article" date="2021" name="IMA Fungus">
        <title>Genomic characterization of three marine fungi, including Emericellopsis atlantica sp. nov. with signatures of a generalist lifestyle and marine biomass degradation.</title>
        <authorList>
            <person name="Hagestad O.C."/>
            <person name="Hou L."/>
            <person name="Andersen J.H."/>
            <person name="Hansen E.H."/>
            <person name="Altermark B."/>
            <person name="Li C."/>
            <person name="Kuhnert E."/>
            <person name="Cox R.J."/>
            <person name="Crous P.W."/>
            <person name="Spatafora J.W."/>
            <person name="Lail K."/>
            <person name="Amirebrahimi M."/>
            <person name="Lipzen A."/>
            <person name="Pangilinan J."/>
            <person name="Andreopoulos W."/>
            <person name="Hayes R.D."/>
            <person name="Ng V."/>
            <person name="Grigoriev I.V."/>
            <person name="Jackson S.A."/>
            <person name="Sutton T.D.S."/>
            <person name="Dobson A.D.W."/>
            <person name="Rama T."/>
        </authorList>
    </citation>
    <scope>NUCLEOTIDE SEQUENCE</scope>
    <source>
        <strain evidence="3">TS7</strain>
    </source>
</reference>
<dbReference type="InterPro" id="IPR050180">
    <property type="entry name" value="RNR_Ribonuclease"/>
</dbReference>
<name>A0A9P8CQE9_9HYPO</name>
<dbReference type="SUPFAM" id="SSF50249">
    <property type="entry name" value="Nucleic acid-binding proteins"/>
    <property type="match status" value="1"/>
</dbReference>
<feature type="region of interest" description="Disordered" evidence="1">
    <location>
        <begin position="1"/>
        <end position="78"/>
    </location>
</feature>
<dbReference type="OrthoDB" id="2285229at2759"/>
<dbReference type="GeneID" id="70295856"/>
<evidence type="ECO:0000259" key="2">
    <source>
        <dbReference type="SMART" id="SM00955"/>
    </source>
</evidence>
<dbReference type="Pfam" id="PF00773">
    <property type="entry name" value="RNB"/>
    <property type="match status" value="1"/>
</dbReference>
<dbReference type="InterPro" id="IPR057912">
    <property type="entry name" value="OB_CYT4_C"/>
</dbReference>
<dbReference type="InterPro" id="IPR001900">
    <property type="entry name" value="RNase_II/R"/>
</dbReference>
<dbReference type="AlphaFoldDB" id="A0A9P8CQE9"/>
<dbReference type="Pfam" id="PF23216">
    <property type="entry name" value="WHD_CYT4"/>
    <property type="match status" value="1"/>
</dbReference>
<dbReference type="InterPro" id="IPR012340">
    <property type="entry name" value="NA-bd_OB-fold"/>
</dbReference>
<dbReference type="Proteomes" id="UP000887229">
    <property type="component" value="Unassembled WGS sequence"/>
</dbReference>
<feature type="compositionally biased region" description="Polar residues" evidence="1">
    <location>
        <begin position="14"/>
        <end position="29"/>
    </location>
</feature>
<dbReference type="PANTHER" id="PTHR23355:SF65">
    <property type="entry name" value="EXORIBONUCLEASE CYT-4, PUTATIVE (AFU_ORTHOLOGUE AFUA_7G01550)-RELATED"/>
    <property type="match status" value="1"/>
</dbReference>
<accession>A0A9P8CQE9</accession>
<dbReference type="RefSeq" id="XP_046118969.1">
    <property type="nucleotide sequence ID" value="XM_046264953.1"/>
</dbReference>
<dbReference type="GO" id="GO:0006402">
    <property type="term" value="P:mRNA catabolic process"/>
    <property type="evidence" value="ECO:0007669"/>
    <property type="project" value="TreeGrafter"/>
</dbReference>
<feature type="compositionally biased region" description="Pro residues" evidence="1">
    <location>
        <begin position="45"/>
        <end position="54"/>
    </location>
</feature>
<dbReference type="GO" id="GO:0000175">
    <property type="term" value="F:3'-5'-RNA exonuclease activity"/>
    <property type="evidence" value="ECO:0007669"/>
    <property type="project" value="TreeGrafter"/>
</dbReference>
<evidence type="ECO:0000256" key="1">
    <source>
        <dbReference type="SAM" id="MobiDB-lite"/>
    </source>
</evidence>
<protein>
    <recommendedName>
        <fullName evidence="2">RNB domain-containing protein</fullName>
    </recommendedName>
</protein>
<dbReference type="Pfam" id="PF23214">
    <property type="entry name" value="SH3_CYT4"/>
    <property type="match status" value="1"/>
</dbReference>